<proteinExistence type="predicted"/>
<evidence type="ECO:0000313" key="2">
    <source>
        <dbReference type="Proteomes" id="UP000221080"/>
    </source>
</evidence>
<dbReference type="GO" id="GO:0007141">
    <property type="term" value="P:male meiosis I"/>
    <property type="evidence" value="ECO:0007669"/>
    <property type="project" value="TreeGrafter"/>
</dbReference>
<gene>
    <name evidence="3" type="primary">moto</name>
</gene>
<dbReference type="PANTHER" id="PTHR33861:SF4">
    <property type="entry name" value="MEIOSIS-SPECIFIC COILED-COIL DOMAIN-CONTAINING PROTEIN MEIOC"/>
    <property type="match status" value="1"/>
</dbReference>
<reference evidence="2" key="1">
    <citation type="journal article" date="2016" name="Nat. Commun.">
        <title>The channel catfish genome sequence provides insights into the evolution of scale formation in teleosts.</title>
        <authorList>
            <person name="Liu Z."/>
            <person name="Liu S."/>
            <person name="Yao J."/>
            <person name="Bao L."/>
            <person name="Zhang J."/>
            <person name="Li Y."/>
            <person name="Jiang C."/>
            <person name="Sun L."/>
            <person name="Wang R."/>
            <person name="Zhang Y."/>
            <person name="Zhou T."/>
            <person name="Zeng Q."/>
            <person name="Fu Q."/>
            <person name="Gao S."/>
            <person name="Li N."/>
            <person name="Koren S."/>
            <person name="Jiang Y."/>
            <person name="Zimin A."/>
            <person name="Xu P."/>
            <person name="Phillippy A.M."/>
            <person name="Geng X."/>
            <person name="Song L."/>
            <person name="Sun F."/>
            <person name="Li C."/>
            <person name="Wang X."/>
            <person name="Chen A."/>
            <person name="Jin Y."/>
            <person name="Yuan Z."/>
            <person name="Yang Y."/>
            <person name="Tan S."/>
            <person name="Peatman E."/>
            <person name="Lu J."/>
            <person name="Qin Z."/>
            <person name="Dunham R."/>
            <person name="Li Z."/>
            <person name="Sonstegard T."/>
            <person name="Feng J."/>
            <person name="Danzmann R.G."/>
            <person name="Schroeder S."/>
            <person name="Scheffler B."/>
            <person name="Duke M.V."/>
            <person name="Ballard L."/>
            <person name="Kucuktas H."/>
            <person name="Kaltenboeck L."/>
            <person name="Liu H."/>
            <person name="Armbruster J."/>
            <person name="Xie Y."/>
            <person name="Kirby M.L."/>
            <person name="Tian Y."/>
            <person name="Flanagan M.E."/>
            <person name="Mu W."/>
            <person name="Waldbieser G.C."/>
        </authorList>
    </citation>
    <scope>NUCLEOTIDE SEQUENCE [LARGE SCALE GENOMIC DNA]</scope>
    <source>
        <strain evidence="2">SDA103</strain>
    </source>
</reference>
<keyword evidence="2" id="KW-1185">Reference proteome</keyword>
<dbReference type="GO" id="GO:0007144">
    <property type="term" value="P:female meiosis I"/>
    <property type="evidence" value="ECO:0007669"/>
    <property type="project" value="TreeGrafter"/>
</dbReference>
<dbReference type="KEGG" id="ipu:108260036"/>
<organism evidence="2 3">
    <name type="scientific">Ictalurus punctatus</name>
    <name type="common">Channel catfish</name>
    <name type="synonym">Silurus punctatus</name>
    <dbReference type="NCBI Taxonomy" id="7998"/>
    <lineage>
        <taxon>Eukaryota</taxon>
        <taxon>Metazoa</taxon>
        <taxon>Chordata</taxon>
        <taxon>Craniata</taxon>
        <taxon>Vertebrata</taxon>
        <taxon>Euteleostomi</taxon>
        <taxon>Actinopterygii</taxon>
        <taxon>Neopterygii</taxon>
        <taxon>Teleostei</taxon>
        <taxon>Ostariophysi</taxon>
        <taxon>Siluriformes</taxon>
        <taxon>Ictaluridae</taxon>
        <taxon>Ictalurus</taxon>
    </lineage>
</organism>
<name>A0A2D0QCM2_ICTPU</name>
<dbReference type="Pfam" id="PF15189">
    <property type="entry name" value="MEIOC"/>
    <property type="match status" value="1"/>
</dbReference>
<dbReference type="Proteomes" id="UP000221080">
    <property type="component" value="Chromosome 2"/>
</dbReference>
<evidence type="ECO:0000313" key="3">
    <source>
        <dbReference type="RefSeq" id="XP_017315461.1"/>
    </source>
</evidence>
<evidence type="ECO:0000256" key="1">
    <source>
        <dbReference type="SAM" id="MobiDB-lite"/>
    </source>
</evidence>
<dbReference type="CTD" id="100538154"/>
<dbReference type="InterPro" id="IPR027963">
    <property type="entry name" value="MEIOC"/>
</dbReference>
<sequence length="877" mass="97506">MEGVAQPFRGKKKLVNNATKSKLGVDANGAKMPFDLFHSGGSDASYSTYKFQNDYNEESGRLSETFTPEFSFYEQSRLPYHSWAMQDEPYQLMDCAQSTPKNRNLKDGIDCGSEADLYGLVSTILEEVDPMDSYFSQDRISTGLTTGWSPMSQKEDGLQCFNSEAKVQSSSGIQYNPEPGIKLHTRLVERETDQSADMLPCFSGIEAADSSWHFSTCNGESKSESYTPAFLNLPRPPPGLDITHAVRSHFFKTKPGKSEHSVSIKDSSFCSTDDEISDSLDAHCCLPTEMNDSYFSPYQNFAGFDGPKIEKNRMFSMQDASKLANNLEALFMVEPECRYNRESPECNAMKVQDGNIVDLKGLPLQRMSAFEAHIASLKREITREQRDSWVGNITTKEFADFGQQSADYFEPPKSFSPSFNFSTHQSKEANQREVRNLQTSFRQYQHGQSNQYQCNTKSPPKTSADPQGTSKFMSQSVAEFVPVRSPQQMQRSVPRILSDFGQRDGRMGRTGRGLGLEGLGKLGGIVDRGEFDLQSDMGRSATGFIADSHPSPCFGVKSPAGFPKEADKKKALLQNPYRILGSMYAGQARQNGAKPAPSQMFPFLYQMGVSGQNPCHVFPSRSPLTYGGSAPVVDLNELRPDAEIPALNPYLQEMMGPSRAGRDGPFPGLISNLRPSNQSNSHGGPMNQLHYYLEECYEQWRVLEKERKKAEAILLKSFPGKCISVTNGNSVPKLPLNPTRVDKLIVDQFREQAKVVSLLGTIERLRSFPLHANIGSTLDRHLEAIYVTQARRKDEFLNSSRQRHGVAKLRDDRDILLLASALKDLSRSTRTSCTALWCALQMTLPKKGTSAKDGEEGNMSSVLAHDSSDQVAPEIAL</sequence>
<accession>A0A2D0QCM2</accession>
<dbReference type="PANTHER" id="PTHR33861">
    <property type="entry name" value="PROTEIN CBG18333"/>
    <property type="match status" value="1"/>
</dbReference>
<dbReference type="OrthoDB" id="5978002at2759"/>
<protein>
    <submittedName>
        <fullName evidence="3">Meiosis-specific coiled-coil domain-containing protein MEIOC isoform X1</fullName>
    </submittedName>
</protein>
<dbReference type="GO" id="GO:0005634">
    <property type="term" value="C:nucleus"/>
    <property type="evidence" value="ECO:0007669"/>
    <property type="project" value="TreeGrafter"/>
</dbReference>
<feature type="region of interest" description="Disordered" evidence="1">
    <location>
        <begin position="847"/>
        <end position="877"/>
    </location>
</feature>
<feature type="region of interest" description="Disordered" evidence="1">
    <location>
        <begin position="445"/>
        <end position="470"/>
    </location>
</feature>
<reference evidence="3" key="2">
    <citation type="submission" date="2025-08" db="UniProtKB">
        <authorList>
            <consortium name="RefSeq"/>
        </authorList>
    </citation>
    <scope>IDENTIFICATION</scope>
    <source>
        <tissue evidence="3">Blood</tissue>
    </source>
</reference>
<dbReference type="RefSeq" id="XP_017315461.1">
    <property type="nucleotide sequence ID" value="XM_017459972.3"/>
</dbReference>
<dbReference type="GO" id="GO:0048255">
    <property type="term" value="P:mRNA stabilization"/>
    <property type="evidence" value="ECO:0007669"/>
    <property type="project" value="TreeGrafter"/>
</dbReference>
<dbReference type="GeneID" id="108260036"/>
<dbReference type="GO" id="GO:0005737">
    <property type="term" value="C:cytoplasm"/>
    <property type="evidence" value="ECO:0007669"/>
    <property type="project" value="TreeGrafter"/>
</dbReference>
<dbReference type="AlphaFoldDB" id="A0A2D0QCM2"/>